<protein>
    <submittedName>
        <fullName evidence="2">Uncharacterized protein</fullName>
    </submittedName>
</protein>
<gene>
    <name evidence="2" type="ORF">PG997_008600</name>
</gene>
<feature type="compositionally biased region" description="Acidic residues" evidence="1">
    <location>
        <begin position="167"/>
        <end position="176"/>
    </location>
</feature>
<evidence type="ECO:0000256" key="1">
    <source>
        <dbReference type="SAM" id="MobiDB-lite"/>
    </source>
</evidence>
<feature type="compositionally biased region" description="Pro residues" evidence="1">
    <location>
        <begin position="10"/>
        <end position="36"/>
    </location>
</feature>
<feature type="compositionally biased region" description="Basic and acidic residues" evidence="1">
    <location>
        <begin position="333"/>
        <end position="344"/>
    </location>
</feature>
<keyword evidence="3" id="KW-1185">Reference proteome</keyword>
<organism evidence="2 3">
    <name type="scientific">Apiospora hydei</name>
    <dbReference type="NCBI Taxonomy" id="1337664"/>
    <lineage>
        <taxon>Eukaryota</taxon>
        <taxon>Fungi</taxon>
        <taxon>Dikarya</taxon>
        <taxon>Ascomycota</taxon>
        <taxon>Pezizomycotina</taxon>
        <taxon>Sordariomycetes</taxon>
        <taxon>Xylariomycetidae</taxon>
        <taxon>Amphisphaeriales</taxon>
        <taxon>Apiosporaceae</taxon>
        <taxon>Apiospora</taxon>
    </lineage>
</organism>
<feature type="compositionally biased region" description="Polar residues" evidence="1">
    <location>
        <begin position="1158"/>
        <end position="1176"/>
    </location>
</feature>
<dbReference type="EMBL" id="JAQQWN010000006">
    <property type="protein sequence ID" value="KAK8080782.1"/>
    <property type="molecule type" value="Genomic_DNA"/>
</dbReference>
<feature type="region of interest" description="Disordered" evidence="1">
    <location>
        <begin position="167"/>
        <end position="226"/>
    </location>
</feature>
<feature type="region of interest" description="Disordered" evidence="1">
    <location>
        <begin position="330"/>
        <end position="378"/>
    </location>
</feature>
<sequence length="1285" mass="146394">MDFSGTQKPKPNPFSIPPPQGPTPPFPYGSPPPQGPPTGVQTANTEEPLDPDYKATEYEDKEAYWSKPSVEDLINVSGNAGNNGGGNSTANANPGRMSLWQKPQQPPVQADATIEQRAEARARASIRNGKIPLINGWDWQPFLTAVFARNQKMPLDPNKEAINFVEEEEEDSEYDIGDGLAGPVSNQPTQIPSTLEPEDRLPQQAGHRPPVGSQKPPPKQPGDGSWNFVLYIPEWTDPAWDPAWERIYGTDQKRPRFQRDGMQNLRPALRAEDVLRNPTPYARRWGIPSDRTDGRSRTSPTFSRTRDFGAGVSDAIVTKAMDDATRALPRGDAQAHRPGHDAVPRRRHRARDCRGVPAVRPDPEPGGHPLGRRPGGPTVRALHRDASPAVRDLYQGLIDDVLEDEDYQRYMFYDMTSDEMYRNNIYTMSDNEKYTLSEIELHPLVAKGKWEDTLFKGAMARFPRVVYDFWGKREEYDVHRNPTIWAALQPALQLVTRVLQTNPMFWRSLKDLRTRRKIDARLDPRGPDEQRTAFLQKFIPLDEIPQPGDRGYRRDFDRRYWALEELAAAGFDFAYHVDRLLLNHLHIGICGGFVDVDGKPDSFVFGRTSISFAGPDSSIYVNISAELIWPLLVPLYSSSEKLSTSYIVATTILHELMHATCYAIDLLCARDYQLYDPQQTRDQTDALADWWEESTDNECGKGEPWWRDDVRCELGWAFEKEFWGDSAVNVTVGSKNYGLSKYISTLPLGIITERIPSASYNQDADVLRGTYPVEDYFRPVPIDYYAKFFTEAFWQNDWPRHGFAAFKRLPPDRQNLCLMLPDWFPEKAMQNIFGSDNWCFFRVVIRSLRRYGLSILAEYLNQVVWEVRGFHSLRNRWLLDAQTWHYDDYRWSDVMEPLNQIADDVKAKWVAASSPTDELYQDWLADKDAPYPDRQQWVKLMENEFMELTRDGGPYFTLIESLHRLISDEMRVMERMVYEFLTVRKGQRQFIYRPEADSDPLIALVNQMIARKEDIEDHQNQLDDLQMCAVLASETDRITQWFAYLDQDSQRLRHLSNLVLGEWQIEDDEAKRLREAMNSVPSALYEKRSLRLRKMAMKEYTALDPRIRDAVDRFYQIVENWVASVNLPEAVTQGSETAQQKVAALQQRLNKIGGDSLGVSQPGQSTGGSKKPSNNIFAWRKPGNQSEVDDATRRVGTTMGISGSSAVSRVNSVRDSNRTVAFGQSGFQGPTPPRRTTGPKTATSANPFAKYSNLQNTLVNTPPKFQGNFATQVNVTAPPESIFGG</sequence>
<reference evidence="2 3" key="1">
    <citation type="submission" date="2023-01" db="EMBL/GenBank/DDBJ databases">
        <title>Analysis of 21 Apiospora genomes using comparative genomics revels a genus with tremendous synthesis potential of carbohydrate active enzymes and secondary metabolites.</title>
        <authorList>
            <person name="Sorensen T."/>
        </authorList>
    </citation>
    <scope>NUCLEOTIDE SEQUENCE [LARGE SCALE GENOMIC DNA]</scope>
    <source>
        <strain evidence="2 3">CBS 114990</strain>
    </source>
</reference>
<comment type="caution">
    <text evidence="2">The sequence shown here is derived from an EMBL/GenBank/DDBJ whole genome shotgun (WGS) entry which is preliminary data.</text>
</comment>
<dbReference type="RefSeq" id="XP_066668257.1">
    <property type="nucleotide sequence ID" value="XM_066812915.1"/>
</dbReference>
<feature type="region of interest" description="Disordered" evidence="1">
    <location>
        <begin position="1"/>
        <end position="116"/>
    </location>
</feature>
<name>A0ABR1WCQ3_9PEZI</name>
<feature type="compositionally biased region" description="Polar residues" evidence="1">
    <location>
        <begin position="184"/>
        <end position="193"/>
    </location>
</feature>
<dbReference type="GeneID" id="92045975"/>
<feature type="region of interest" description="Disordered" evidence="1">
    <location>
        <begin position="1221"/>
        <end position="1244"/>
    </location>
</feature>
<dbReference type="Proteomes" id="UP001433268">
    <property type="component" value="Unassembled WGS sequence"/>
</dbReference>
<feature type="region of interest" description="Disordered" evidence="1">
    <location>
        <begin position="1153"/>
        <end position="1190"/>
    </location>
</feature>
<feature type="compositionally biased region" description="Basic and acidic residues" evidence="1">
    <location>
        <begin position="51"/>
        <end position="64"/>
    </location>
</feature>
<evidence type="ECO:0000313" key="2">
    <source>
        <dbReference type="EMBL" id="KAK8080782.1"/>
    </source>
</evidence>
<evidence type="ECO:0000313" key="3">
    <source>
        <dbReference type="Proteomes" id="UP001433268"/>
    </source>
</evidence>
<feature type="region of interest" description="Disordered" evidence="1">
    <location>
        <begin position="280"/>
        <end position="307"/>
    </location>
</feature>
<proteinExistence type="predicted"/>
<accession>A0ABR1WCQ3</accession>